<keyword evidence="1" id="KW-0732">Signal</keyword>
<dbReference type="EMBL" id="KQ416962">
    <property type="protein sequence ID" value="KOF94401.1"/>
    <property type="molecule type" value="Genomic_DNA"/>
</dbReference>
<evidence type="ECO:0000256" key="1">
    <source>
        <dbReference type="SAM" id="SignalP"/>
    </source>
</evidence>
<name>A0A0L8HYY9_OCTBM</name>
<reference evidence="3" key="1">
    <citation type="submission" date="2015-07" db="EMBL/GenBank/DDBJ databases">
        <title>MeaNS - Measles Nucleotide Surveillance Program.</title>
        <authorList>
            <person name="Tran T."/>
            <person name="Druce J."/>
        </authorList>
    </citation>
    <scope>NUCLEOTIDE SEQUENCE</scope>
    <source>
        <strain evidence="3">UCB-OBI-ISO-001</strain>
        <tissue evidence="3">Gonad</tissue>
    </source>
</reference>
<organism evidence="3">
    <name type="scientific">Octopus bimaculoides</name>
    <name type="common">California two-spotted octopus</name>
    <dbReference type="NCBI Taxonomy" id="37653"/>
    <lineage>
        <taxon>Eukaryota</taxon>
        <taxon>Metazoa</taxon>
        <taxon>Spiralia</taxon>
        <taxon>Lophotrochozoa</taxon>
        <taxon>Mollusca</taxon>
        <taxon>Cephalopoda</taxon>
        <taxon>Coleoidea</taxon>
        <taxon>Octopodiformes</taxon>
        <taxon>Octopoda</taxon>
        <taxon>Incirrata</taxon>
        <taxon>Octopodidae</taxon>
        <taxon>Octopus</taxon>
    </lineage>
</organism>
<dbReference type="OrthoDB" id="6061545at2759"/>
<dbReference type="InterPro" id="IPR003609">
    <property type="entry name" value="Pan_app"/>
</dbReference>
<evidence type="ECO:0000313" key="3">
    <source>
        <dbReference type="EMBL" id="KOF94401.1"/>
    </source>
</evidence>
<feature type="chain" id="PRO_5005584056" description="Apple domain-containing protein" evidence="1">
    <location>
        <begin position="34"/>
        <end position="116"/>
    </location>
</feature>
<feature type="domain" description="Apple" evidence="2">
    <location>
        <begin position="37"/>
        <end position="105"/>
    </location>
</feature>
<dbReference type="Gene3D" id="3.50.4.10">
    <property type="entry name" value="Hepatocyte Growth Factor"/>
    <property type="match status" value="1"/>
</dbReference>
<gene>
    <name evidence="3" type="ORF">OCBIM_22001767mg</name>
</gene>
<protein>
    <recommendedName>
        <fullName evidence="2">Apple domain-containing protein</fullName>
    </recommendedName>
</protein>
<evidence type="ECO:0000259" key="2">
    <source>
        <dbReference type="PROSITE" id="PS50948"/>
    </source>
</evidence>
<dbReference type="Pfam" id="PF00024">
    <property type="entry name" value="PAN_1"/>
    <property type="match status" value="1"/>
</dbReference>
<dbReference type="AlphaFoldDB" id="A0A0L8HYY9"/>
<dbReference type="PROSITE" id="PS50948">
    <property type="entry name" value="PAN"/>
    <property type="match status" value="1"/>
</dbReference>
<feature type="signal peptide" evidence="1">
    <location>
        <begin position="1"/>
        <end position="33"/>
    </location>
</feature>
<proteinExistence type="predicted"/>
<accession>A0A0L8HYY9</accession>
<sequence>MNLKGIETSFQYHLLLILLSELTLLQFATPIAGKPACIGVLFGEITTSKCLSAQNKTYVNISSANDCASRCTSHNECEYFSYCNGSCHIHRSFYDEEIKDYDCNCSSYLLLSANGT</sequence>